<evidence type="ECO:0000313" key="4">
    <source>
        <dbReference type="EMBL" id="CAB4532681.1"/>
    </source>
</evidence>
<evidence type="ECO:0000256" key="2">
    <source>
        <dbReference type="SAM" id="Phobius"/>
    </source>
</evidence>
<reference evidence="4" key="1">
    <citation type="submission" date="2020-05" db="EMBL/GenBank/DDBJ databases">
        <authorList>
            <person name="Chiriac C."/>
            <person name="Salcher M."/>
            <person name="Ghai R."/>
            <person name="Kavagutti S V."/>
        </authorList>
    </citation>
    <scope>NUCLEOTIDE SEQUENCE</scope>
</reference>
<dbReference type="EMBL" id="CAEZSH010000013">
    <property type="protein sequence ID" value="CAB4532681.1"/>
    <property type="molecule type" value="Genomic_DNA"/>
</dbReference>
<accession>A0A6J6B122</accession>
<evidence type="ECO:0000256" key="1">
    <source>
        <dbReference type="SAM" id="MobiDB-lite"/>
    </source>
</evidence>
<feature type="transmembrane region" description="Helical" evidence="2">
    <location>
        <begin position="224"/>
        <end position="244"/>
    </location>
</feature>
<dbReference type="InterPro" id="IPR058407">
    <property type="entry name" value="DUF8094"/>
</dbReference>
<dbReference type="Pfam" id="PF26366">
    <property type="entry name" value="DUF8094"/>
    <property type="match status" value="1"/>
</dbReference>
<keyword evidence="2" id="KW-0812">Transmembrane</keyword>
<evidence type="ECO:0000259" key="3">
    <source>
        <dbReference type="Pfam" id="PF26366"/>
    </source>
</evidence>
<keyword evidence="2" id="KW-0472">Membrane</keyword>
<name>A0A6J6B122_9ZZZZ</name>
<feature type="compositionally biased region" description="Basic residues" evidence="1">
    <location>
        <begin position="187"/>
        <end position="196"/>
    </location>
</feature>
<keyword evidence="2" id="KW-1133">Transmembrane helix</keyword>
<feature type="region of interest" description="Disordered" evidence="1">
    <location>
        <begin position="187"/>
        <end position="218"/>
    </location>
</feature>
<feature type="transmembrane region" description="Helical" evidence="2">
    <location>
        <begin position="162"/>
        <end position="183"/>
    </location>
</feature>
<organism evidence="4">
    <name type="scientific">freshwater metagenome</name>
    <dbReference type="NCBI Taxonomy" id="449393"/>
    <lineage>
        <taxon>unclassified sequences</taxon>
        <taxon>metagenomes</taxon>
        <taxon>ecological metagenomes</taxon>
    </lineage>
</organism>
<dbReference type="AlphaFoldDB" id="A0A6J6B122"/>
<protein>
    <submittedName>
        <fullName evidence="4">Unannotated protein</fullName>
    </submittedName>
</protein>
<proteinExistence type="predicted"/>
<sequence>MSLSLALVGVAQRTIWAPPPAHVLNLEYDAENHFAVIDQKTLSTYPGNPTVTVFGDEKTFISSARESDIRAWIADSSFTSIQTKASGTPELEPISNFGIDQSISPRGSDLWRDEANGKQKAELAVTNEQEAAVLIATDGRSPAPGKVTVSWPIAYDLTPSNINLIIAAVLLAAALIINLLSVSEERRRRRPQRRVPKAPQGPKTRNRKSRLDIPRRGRRVARKVSVATSGVLVLGLLSGCAPAATPVEPTPTPTSGVIADPPVLIESQIQKIVSNVAMWAKKADGATDKAMLESRFEGAAQQMRTTYYYLMSKSSKNEALPPIEERITWSLPAASNIWPRTLMVVTDAEDNKLPQMLVMSQSSPRTQYKVSYVISLVPGAALPPVAAADAGAIPVASDSAYLKVVPRQLPPTYGDVIDKGALSEHFGLFNLENDKYYADVSALEQAQVQKLTKAKIKFKHFLGSSKVLSLSTASGGALVAVYMKDDYTIKPIKAGSGVTVSGNEKILLGTAGSVKGVRSTYGNMMVFYVPPLSADEKTTLLGVTQGLLAVKGL</sequence>
<feature type="domain" description="DUF8094" evidence="3">
    <location>
        <begin position="262"/>
        <end position="551"/>
    </location>
</feature>
<gene>
    <name evidence="4" type="ORF">UFOPK1410_00217</name>
</gene>